<accession>A0ABR1CTE5</accession>
<name>A0ABR1CTE5_NECAM</name>
<reference evidence="1 2" key="1">
    <citation type="submission" date="2023-08" db="EMBL/GenBank/DDBJ databases">
        <title>A Necator americanus chromosomal reference genome.</title>
        <authorList>
            <person name="Ilik V."/>
            <person name="Petrzelkova K.J."/>
            <person name="Pardy F."/>
            <person name="Fuh T."/>
            <person name="Niatou-Singa F.S."/>
            <person name="Gouil Q."/>
            <person name="Baker L."/>
            <person name="Ritchie M.E."/>
            <person name="Jex A.R."/>
            <person name="Gazzola D."/>
            <person name="Li H."/>
            <person name="Toshio Fujiwara R."/>
            <person name="Zhan B."/>
            <person name="Aroian R.V."/>
            <person name="Pafco B."/>
            <person name="Schwarz E.M."/>
        </authorList>
    </citation>
    <scope>NUCLEOTIDE SEQUENCE [LARGE SCALE GENOMIC DNA]</scope>
    <source>
        <strain evidence="1 2">Aroian</strain>
        <tissue evidence="1">Whole animal</tissue>
    </source>
</reference>
<organism evidence="1 2">
    <name type="scientific">Necator americanus</name>
    <name type="common">Human hookworm</name>
    <dbReference type="NCBI Taxonomy" id="51031"/>
    <lineage>
        <taxon>Eukaryota</taxon>
        <taxon>Metazoa</taxon>
        <taxon>Ecdysozoa</taxon>
        <taxon>Nematoda</taxon>
        <taxon>Chromadorea</taxon>
        <taxon>Rhabditida</taxon>
        <taxon>Rhabditina</taxon>
        <taxon>Rhabditomorpha</taxon>
        <taxon>Strongyloidea</taxon>
        <taxon>Ancylostomatidae</taxon>
        <taxon>Bunostominae</taxon>
        <taxon>Necator</taxon>
    </lineage>
</organism>
<keyword evidence="2" id="KW-1185">Reference proteome</keyword>
<evidence type="ECO:0008006" key="3">
    <source>
        <dbReference type="Google" id="ProtNLM"/>
    </source>
</evidence>
<sequence>MSTLERVGPSQRKLSFYPLVALIKAVECKKKWNTLRKSFDSCFKPGGKVNPAGKTEKYHSSSPAPTPALWFKEVCRKMFIFQFVCAKTRDSI</sequence>
<comment type="caution">
    <text evidence="1">The sequence shown here is derived from an EMBL/GenBank/DDBJ whole genome shotgun (WGS) entry which is preliminary data.</text>
</comment>
<protein>
    <recommendedName>
        <fullName evidence="3">MADF domain-containing protein</fullName>
    </recommendedName>
</protein>
<dbReference type="Proteomes" id="UP001303046">
    <property type="component" value="Unassembled WGS sequence"/>
</dbReference>
<evidence type="ECO:0000313" key="1">
    <source>
        <dbReference type="EMBL" id="KAK6741607.1"/>
    </source>
</evidence>
<proteinExistence type="predicted"/>
<gene>
    <name evidence="1" type="primary">Necator_chrIII.g10224</name>
    <name evidence="1" type="ORF">RB195_009459</name>
</gene>
<dbReference type="EMBL" id="JAVFWL010000003">
    <property type="protein sequence ID" value="KAK6741607.1"/>
    <property type="molecule type" value="Genomic_DNA"/>
</dbReference>
<evidence type="ECO:0000313" key="2">
    <source>
        <dbReference type="Proteomes" id="UP001303046"/>
    </source>
</evidence>